<evidence type="ECO:0000256" key="1">
    <source>
        <dbReference type="ARBA" id="ARBA00008613"/>
    </source>
</evidence>
<reference evidence="6" key="1">
    <citation type="submission" date="2022-07" db="EMBL/GenBank/DDBJ databases">
        <title>Phylogenomic reconstructions and comparative analyses of Kickxellomycotina fungi.</title>
        <authorList>
            <person name="Reynolds N.K."/>
            <person name="Stajich J.E."/>
            <person name="Barry K."/>
            <person name="Grigoriev I.V."/>
            <person name="Crous P."/>
            <person name="Smith M.E."/>
        </authorList>
    </citation>
    <scope>NUCLEOTIDE SEQUENCE</scope>
    <source>
        <strain evidence="6">NBRC 100468</strain>
    </source>
</reference>
<dbReference type="SUPFAM" id="SSF48371">
    <property type="entry name" value="ARM repeat"/>
    <property type="match status" value="1"/>
</dbReference>
<feature type="domain" description="ATPase V1 complex subunit H C-terminal" evidence="5">
    <location>
        <begin position="76"/>
        <end position="191"/>
    </location>
</feature>
<dbReference type="InterPro" id="IPR011987">
    <property type="entry name" value="ATPase_V1-cplx_hsu_C"/>
</dbReference>
<organism evidence="6 7">
    <name type="scientific">Mycoemilia scoparia</name>
    <dbReference type="NCBI Taxonomy" id="417184"/>
    <lineage>
        <taxon>Eukaryota</taxon>
        <taxon>Fungi</taxon>
        <taxon>Fungi incertae sedis</taxon>
        <taxon>Zoopagomycota</taxon>
        <taxon>Kickxellomycotina</taxon>
        <taxon>Kickxellomycetes</taxon>
        <taxon>Kickxellales</taxon>
        <taxon>Kickxellaceae</taxon>
        <taxon>Mycoemilia</taxon>
    </lineage>
</organism>
<name>A0A9W7ZS00_9FUNG</name>
<evidence type="ECO:0000256" key="4">
    <source>
        <dbReference type="ARBA" id="ARBA00023065"/>
    </source>
</evidence>
<evidence type="ECO:0000256" key="3">
    <source>
        <dbReference type="ARBA" id="ARBA00022781"/>
    </source>
</evidence>
<dbReference type="Proteomes" id="UP001150538">
    <property type="component" value="Unassembled WGS sequence"/>
</dbReference>
<dbReference type="Gene3D" id="1.25.40.150">
    <property type="entry name" value="V-type ATPase, subunit H, C-terminal domain"/>
    <property type="match status" value="1"/>
</dbReference>
<comment type="similarity">
    <text evidence="1">Belongs to the V-ATPase H subunit family.</text>
</comment>
<evidence type="ECO:0000313" key="7">
    <source>
        <dbReference type="Proteomes" id="UP001150538"/>
    </source>
</evidence>
<accession>A0A9W7ZS00</accession>
<comment type="caution">
    <text evidence="6">The sequence shown here is derived from an EMBL/GenBank/DDBJ whole genome shotgun (WGS) entry which is preliminary data.</text>
</comment>
<dbReference type="AlphaFoldDB" id="A0A9W7ZS00"/>
<dbReference type="GO" id="GO:0000329">
    <property type="term" value="C:fungal-type vacuole membrane"/>
    <property type="evidence" value="ECO:0007669"/>
    <property type="project" value="TreeGrafter"/>
</dbReference>
<dbReference type="Pfam" id="PF11698">
    <property type="entry name" value="V-ATPase_H_C"/>
    <property type="match status" value="1"/>
</dbReference>
<dbReference type="PANTHER" id="PTHR10698:SF0">
    <property type="entry name" value="V-TYPE PROTON ATPASE SUBUNIT H"/>
    <property type="match status" value="1"/>
</dbReference>
<gene>
    <name evidence="6" type="primary">VMA13_2</name>
    <name evidence="6" type="ORF">H4219_004335</name>
</gene>
<dbReference type="Gene3D" id="1.25.10.10">
    <property type="entry name" value="Leucine-rich Repeat Variant"/>
    <property type="match status" value="1"/>
</dbReference>
<evidence type="ECO:0000313" key="6">
    <source>
        <dbReference type="EMBL" id="KAJ1915405.1"/>
    </source>
</evidence>
<dbReference type="GO" id="GO:0000221">
    <property type="term" value="C:vacuolar proton-transporting V-type ATPase, V1 domain"/>
    <property type="evidence" value="ECO:0007669"/>
    <property type="project" value="InterPro"/>
</dbReference>
<dbReference type="PANTHER" id="PTHR10698">
    <property type="entry name" value="V-TYPE PROTON ATPASE SUBUNIT H"/>
    <property type="match status" value="1"/>
</dbReference>
<dbReference type="InterPro" id="IPR016024">
    <property type="entry name" value="ARM-type_fold"/>
</dbReference>
<dbReference type="InterPro" id="IPR004908">
    <property type="entry name" value="ATPase_V1-cplx_hsu"/>
</dbReference>
<dbReference type="OrthoDB" id="10263554at2759"/>
<proteinExistence type="inferred from homology"/>
<protein>
    <submittedName>
        <fullName evidence="6">H(+)-transporting V1 sector ATPase subunit H</fullName>
    </submittedName>
</protein>
<dbReference type="InterPro" id="IPR011989">
    <property type="entry name" value="ARM-like"/>
</dbReference>
<keyword evidence="3" id="KW-0375">Hydrogen ion transport</keyword>
<dbReference type="EMBL" id="JANBPU010000147">
    <property type="protein sequence ID" value="KAJ1915405.1"/>
    <property type="molecule type" value="Genomic_DNA"/>
</dbReference>
<dbReference type="Pfam" id="PF03224">
    <property type="entry name" value="V-ATPase_H_N"/>
    <property type="match status" value="1"/>
</dbReference>
<keyword evidence="2" id="KW-0813">Transport</keyword>
<sequence length="193" mass="22134">MTEVARTAVKEKVIRVIVATWKNLVDLAPQNNLSFIADSNTVECLYSIKGRKLKDDDLKTDIGELVEYIKEKQAHMSTWDFYANEIESGRLNWTPAHRDEAFWKLHAEKLDENNFRIIRGLHSILESNSDPLSVAIACNDIGQYIHFNTKGKQIIKRLGTKKLVLAHMLNEDPGVKYEALMAAQQLMKHAWEN</sequence>
<evidence type="ECO:0000256" key="2">
    <source>
        <dbReference type="ARBA" id="ARBA00022448"/>
    </source>
</evidence>
<dbReference type="GO" id="GO:0046961">
    <property type="term" value="F:proton-transporting ATPase activity, rotational mechanism"/>
    <property type="evidence" value="ECO:0007669"/>
    <property type="project" value="InterPro"/>
</dbReference>
<keyword evidence="4" id="KW-0406">Ion transport</keyword>
<dbReference type="InterPro" id="IPR038497">
    <property type="entry name" value="ATPase_V1-cplx_hsu_C_sf"/>
</dbReference>
<keyword evidence="7" id="KW-1185">Reference proteome</keyword>
<evidence type="ECO:0000259" key="5">
    <source>
        <dbReference type="Pfam" id="PF11698"/>
    </source>
</evidence>